<feature type="transmembrane region" description="Helical" evidence="1">
    <location>
        <begin position="141"/>
        <end position="162"/>
    </location>
</feature>
<gene>
    <name evidence="3" type="ORF">ACFOEJ_03170</name>
</gene>
<dbReference type="EMBL" id="JBHRUJ010000004">
    <property type="protein sequence ID" value="MFC3210073.1"/>
    <property type="molecule type" value="Genomic_DNA"/>
</dbReference>
<dbReference type="RefSeq" id="WP_117313296.1">
    <property type="nucleotide sequence ID" value="NZ_CANNGD010000004.1"/>
</dbReference>
<dbReference type="SUPFAM" id="SSF50242">
    <property type="entry name" value="TIMP-like"/>
    <property type="match status" value="1"/>
</dbReference>
<evidence type="ECO:0000256" key="1">
    <source>
        <dbReference type="SAM" id="Phobius"/>
    </source>
</evidence>
<evidence type="ECO:0008006" key="5">
    <source>
        <dbReference type="Google" id="ProtNLM"/>
    </source>
</evidence>
<name>A0ABV7KKX5_PLAOK</name>
<evidence type="ECO:0000313" key="3">
    <source>
        <dbReference type="EMBL" id="MFC3210073.1"/>
    </source>
</evidence>
<dbReference type="PROSITE" id="PS51257">
    <property type="entry name" value="PROKAR_LIPOPROTEIN"/>
    <property type="match status" value="1"/>
</dbReference>
<keyword evidence="1" id="KW-0472">Membrane</keyword>
<dbReference type="Proteomes" id="UP001595625">
    <property type="component" value="Unassembled WGS sequence"/>
</dbReference>
<comment type="caution">
    <text evidence="3">The sequence shown here is derived from an EMBL/GenBank/DDBJ whole genome shotgun (WGS) entry which is preliminary data.</text>
</comment>
<evidence type="ECO:0000256" key="2">
    <source>
        <dbReference type="SAM" id="SignalP"/>
    </source>
</evidence>
<keyword evidence="2" id="KW-0732">Signal</keyword>
<feature type="signal peptide" evidence="2">
    <location>
        <begin position="1"/>
        <end position="22"/>
    </location>
</feature>
<evidence type="ECO:0000313" key="4">
    <source>
        <dbReference type="Proteomes" id="UP001595625"/>
    </source>
</evidence>
<keyword evidence="1" id="KW-0812">Transmembrane</keyword>
<accession>A0ABV7KKX5</accession>
<dbReference type="InterPro" id="IPR008993">
    <property type="entry name" value="TIMP-like_OB-fold"/>
</dbReference>
<keyword evidence="1" id="KW-1133">Transmembrane helix</keyword>
<organism evidence="3 4">
    <name type="scientific">Planomicrobium okeanokoites</name>
    <name type="common">Planococcus okeanokoites</name>
    <name type="synonym">Flavobacterium okeanokoites</name>
    <dbReference type="NCBI Taxonomy" id="244"/>
    <lineage>
        <taxon>Bacteria</taxon>
        <taxon>Bacillati</taxon>
        <taxon>Bacillota</taxon>
        <taxon>Bacilli</taxon>
        <taxon>Bacillales</taxon>
        <taxon>Caryophanaceae</taxon>
        <taxon>Planomicrobium</taxon>
    </lineage>
</organism>
<protein>
    <recommendedName>
        <fullName evidence="5">Tissue inhibitor of metalloproteinase</fullName>
    </recommendedName>
</protein>
<proteinExistence type="predicted"/>
<reference evidence="4" key="1">
    <citation type="journal article" date="2019" name="Int. J. Syst. Evol. Microbiol.">
        <title>The Global Catalogue of Microorganisms (GCM) 10K type strain sequencing project: providing services to taxonomists for standard genome sequencing and annotation.</title>
        <authorList>
            <consortium name="The Broad Institute Genomics Platform"/>
            <consortium name="The Broad Institute Genome Sequencing Center for Infectious Disease"/>
            <person name="Wu L."/>
            <person name="Ma J."/>
        </authorList>
    </citation>
    <scope>NUCLEOTIDE SEQUENCE [LARGE SCALE GENOMIC DNA]</scope>
    <source>
        <strain evidence="4">CCM 320</strain>
    </source>
</reference>
<feature type="chain" id="PRO_5047538813" description="Tissue inhibitor of metalloproteinase" evidence="2">
    <location>
        <begin position="23"/>
        <end position="171"/>
    </location>
</feature>
<sequence length="171" mass="19091">MKKIILLVFIASIFLNPAQSFALSCAEPSPVKIAYEEYDAVLIGEVKDIDYTDNKKMLTVEVGKSFKGVETEAITVYEDVTWGESRKNAEYLFFLNLEGGKWIHPLCSPTTHNTELADREYADKEEIVLQEVESSEFDSKGIIPIGLMALLVAGIVIAGLWISSAIRRNRT</sequence>
<keyword evidence="4" id="KW-1185">Reference proteome</keyword>